<keyword evidence="1" id="KW-0378">Hydrolase</keyword>
<keyword evidence="2" id="KW-1185">Reference proteome</keyword>
<dbReference type="Pfam" id="PF13374">
    <property type="entry name" value="TPR_10"/>
    <property type="match status" value="3"/>
</dbReference>
<dbReference type="SUPFAM" id="SSF52540">
    <property type="entry name" value="P-loop containing nucleoside triphosphate hydrolases"/>
    <property type="match status" value="1"/>
</dbReference>
<name>A0A9P5TXM9_9AGAR</name>
<reference evidence="1" key="1">
    <citation type="submission" date="2020-11" db="EMBL/GenBank/DDBJ databases">
        <authorList>
            <consortium name="DOE Joint Genome Institute"/>
            <person name="Ahrendt S."/>
            <person name="Riley R."/>
            <person name="Andreopoulos W."/>
            <person name="Labutti K."/>
            <person name="Pangilinan J."/>
            <person name="Ruiz-Duenas F.J."/>
            <person name="Barrasa J.M."/>
            <person name="Sanchez-Garcia M."/>
            <person name="Camarero S."/>
            <person name="Miyauchi S."/>
            <person name="Serrano A."/>
            <person name="Linde D."/>
            <person name="Babiker R."/>
            <person name="Drula E."/>
            <person name="Ayuso-Fernandez I."/>
            <person name="Pacheco R."/>
            <person name="Padilla G."/>
            <person name="Ferreira P."/>
            <person name="Barriuso J."/>
            <person name="Kellner H."/>
            <person name="Castanera R."/>
            <person name="Alfaro M."/>
            <person name="Ramirez L."/>
            <person name="Pisabarro A.G."/>
            <person name="Kuo A."/>
            <person name="Tritt A."/>
            <person name="Lipzen A."/>
            <person name="He G."/>
            <person name="Yan M."/>
            <person name="Ng V."/>
            <person name="Cullen D."/>
            <person name="Martin F."/>
            <person name="Rosso M.-N."/>
            <person name="Henrissat B."/>
            <person name="Hibbett D."/>
            <person name="Martinez A.T."/>
            <person name="Grigoriev I.V."/>
        </authorList>
    </citation>
    <scope>NUCLEOTIDE SEQUENCE</scope>
    <source>
        <strain evidence="1">AH 40177</strain>
    </source>
</reference>
<organism evidence="1 2">
    <name type="scientific">Rhodocollybia butyracea</name>
    <dbReference type="NCBI Taxonomy" id="206335"/>
    <lineage>
        <taxon>Eukaryota</taxon>
        <taxon>Fungi</taxon>
        <taxon>Dikarya</taxon>
        <taxon>Basidiomycota</taxon>
        <taxon>Agaricomycotina</taxon>
        <taxon>Agaricomycetes</taxon>
        <taxon>Agaricomycetidae</taxon>
        <taxon>Agaricales</taxon>
        <taxon>Marasmiineae</taxon>
        <taxon>Omphalotaceae</taxon>
        <taxon>Rhodocollybia</taxon>
    </lineage>
</organism>
<dbReference type="GO" id="GO:0016787">
    <property type="term" value="F:hydrolase activity"/>
    <property type="evidence" value="ECO:0007669"/>
    <property type="project" value="UniProtKB-KW"/>
</dbReference>
<dbReference type="InterPro" id="IPR027417">
    <property type="entry name" value="P-loop_NTPase"/>
</dbReference>
<dbReference type="Proteomes" id="UP000772434">
    <property type="component" value="Unassembled WGS sequence"/>
</dbReference>
<dbReference type="SUPFAM" id="SSF48452">
    <property type="entry name" value="TPR-like"/>
    <property type="match status" value="3"/>
</dbReference>
<dbReference type="Gene3D" id="3.40.50.300">
    <property type="entry name" value="P-loop containing nucleotide triphosphate hydrolases"/>
    <property type="match status" value="1"/>
</dbReference>
<dbReference type="PANTHER" id="PTHR46082">
    <property type="entry name" value="ATP/GTP-BINDING PROTEIN-RELATED"/>
    <property type="match status" value="1"/>
</dbReference>
<dbReference type="PANTHER" id="PTHR46082:SF11">
    <property type="entry name" value="AAA+ ATPASE DOMAIN-CONTAINING PROTEIN-RELATED"/>
    <property type="match status" value="1"/>
</dbReference>
<proteinExistence type="predicted"/>
<sequence>MEPENGWLESGVHYFPEPGSTGSYCGGRASQMFKQASNFEIRDSTFQVAAHIINNKIINNSLQSITVPSGYQEGMSNLNSQPSTPVFVGRESLISMLEAHFLEGPSSLAQHKSKIYLLWGLGGAGKTQTAIEFASRFEDRFTAVYLIRAASESLIQASFYDIAKESGLSEATWLSGKRWLEKQKEEWLVIYDNADSPGLNLGSFLPSCRHGNVIITSRNEALVQLTVGSTGMATELKDMDDKDAVKLLSIHAGVQNATIEESSIIMEIAKTLHCFPLALVQAGAYIQQQQCLSTYLERFHSQRAQILAVDMSQSFDDNTLSIYSTWRLSWENLGDSAQEFLRICSQLHFENIPQSLFKRAVQNLGKLSEKHPGQLMNDVIFVLKKVFGNQNEWSDAIMDQIIHQLKSFSLIQVLQDGMLYSMHPLVHQWVFDGLKAQHDVIMGILAISIGNLSNDDMVFVLQIQEHCKWVNPLNMDEIFIWEAFRKLWALSGSYLKELELVQHLLHVSETSNGKEHPETLAIAQNLGVVYRHLGRYKDALGLEEPLLELFEQVLGKQHPSTLKQMHRLAITYWSLGRYDDAHHLQEPLLRLSEKVLGKQHLDTLSRTQNLALTYGKLGRYKDELDLEEPLLKLSEKVLGKDHPATLSRAQNLALSYGKLGRYNSELELEEPLLRKSEKVLGKRHPDTLSRALNLALTYRKFGRYEDALELQGPLLELSEQVLGKEHPATLNQAQSLALTYAKLRRYNHALDLQEPLLKLSEQVLGEQHPDTLRRAQNLAFTYRKLGRYSDALGLQEPLLKLSEKVLGKRHPDTLIQTQSLASTYAKLRRYNDTDHQCARLRFM</sequence>
<evidence type="ECO:0000313" key="2">
    <source>
        <dbReference type="Proteomes" id="UP000772434"/>
    </source>
</evidence>
<dbReference type="InterPro" id="IPR011990">
    <property type="entry name" value="TPR-like_helical_dom_sf"/>
</dbReference>
<accession>A0A9P5TXM9</accession>
<comment type="caution">
    <text evidence="1">The sequence shown here is derived from an EMBL/GenBank/DDBJ whole genome shotgun (WGS) entry which is preliminary data.</text>
</comment>
<protein>
    <submittedName>
        <fullName evidence="1">P-loop containing nucleoside triphosphate hydrolase protein</fullName>
    </submittedName>
</protein>
<evidence type="ECO:0000313" key="1">
    <source>
        <dbReference type="EMBL" id="KAF9058936.1"/>
    </source>
</evidence>
<dbReference type="Pfam" id="PF13424">
    <property type="entry name" value="TPR_12"/>
    <property type="match status" value="2"/>
</dbReference>
<dbReference type="InterPro" id="IPR053137">
    <property type="entry name" value="NLR-like"/>
</dbReference>
<dbReference type="OrthoDB" id="1658288at2759"/>
<dbReference type="AlphaFoldDB" id="A0A9P5TXM9"/>
<dbReference type="PRINTS" id="PR00381">
    <property type="entry name" value="KINESINLIGHT"/>
</dbReference>
<gene>
    <name evidence="1" type="ORF">BDP27DRAFT_1453620</name>
</gene>
<dbReference type="EMBL" id="JADNRY010000336">
    <property type="protein sequence ID" value="KAF9058936.1"/>
    <property type="molecule type" value="Genomic_DNA"/>
</dbReference>
<dbReference type="Gene3D" id="1.25.40.10">
    <property type="entry name" value="Tetratricopeptide repeat domain"/>
    <property type="match status" value="2"/>
</dbReference>